<evidence type="ECO:0000256" key="1">
    <source>
        <dbReference type="ARBA" id="ARBA00022664"/>
    </source>
</evidence>
<keyword evidence="3" id="KW-0694">RNA-binding</keyword>
<keyword evidence="6" id="KW-0687">Ribonucleoprotein</keyword>
<feature type="domain" description="CRM" evidence="7">
    <location>
        <begin position="75"/>
        <end position="122"/>
    </location>
</feature>
<protein>
    <recommendedName>
        <fullName evidence="7">CRM domain-containing protein</fullName>
    </recommendedName>
</protein>
<keyword evidence="4" id="KW-0809">Transit peptide</keyword>
<organism evidence="8 9">
    <name type="scientific">Vigna mungo</name>
    <name type="common">Black gram</name>
    <name type="synonym">Phaseolus mungo</name>
    <dbReference type="NCBI Taxonomy" id="3915"/>
    <lineage>
        <taxon>Eukaryota</taxon>
        <taxon>Viridiplantae</taxon>
        <taxon>Streptophyta</taxon>
        <taxon>Embryophyta</taxon>
        <taxon>Tracheophyta</taxon>
        <taxon>Spermatophyta</taxon>
        <taxon>Magnoliopsida</taxon>
        <taxon>eudicotyledons</taxon>
        <taxon>Gunneridae</taxon>
        <taxon>Pentapetalae</taxon>
        <taxon>rosids</taxon>
        <taxon>fabids</taxon>
        <taxon>Fabales</taxon>
        <taxon>Fabaceae</taxon>
        <taxon>Papilionoideae</taxon>
        <taxon>50 kb inversion clade</taxon>
        <taxon>NPAAA clade</taxon>
        <taxon>indigoferoid/millettioid clade</taxon>
        <taxon>Phaseoleae</taxon>
        <taxon>Vigna</taxon>
    </lineage>
</organism>
<proteinExistence type="predicted"/>
<evidence type="ECO:0000256" key="2">
    <source>
        <dbReference type="ARBA" id="ARBA00022737"/>
    </source>
</evidence>
<reference evidence="8 9" key="1">
    <citation type="journal article" date="2023" name="Life. Sci Alliance">
        <title>Evolutionary insights into 3D genome organization and epigenetic landscape of Vigna mungo.</title>
        <authorList>
            <person name="Junaid A."/>
            <person name="Singh B."/>
            <person name="Bhatia S."/>
        </authorList>
    </citation>
    <scope>NUCLEOTIDE SEQUENCE [LARGE SCALE GENOMIC DNA]</scope>
    <source>
        <strain evidence="8">Urdbean</strain>
    </source>
</reference>
<dbReference type="GO" id="GO:0003723">
    <property type="term" value="F:RNA binding"/>
    <property type="evidence" value="ECO:0007669"/>
    <property type="project" value="UniProtKB-KW"/>
</dbReference>
<dbReference type="Pfam" id="PF01985">
    <property type="entry name" value="CRS1_YhbY"/>
    <property type="match status" value="1"/>
</dbReference>
<sequence>MLWTESIETNSSFKSKVSNTIKEASYLKGSKVPVKLKVASYDNREQPRGKVSLYLLDAALQFVGCTWKLFAFWTLMLTKNGVYTSLVKDVRDAFEGSILVKVNCKGLDPSDYKKIGAKLKVST</sequence>
<evidence type="ECO:0000256" key="3">
    <source>
        <dbReference type="ARBA" id="ARBA00022884"/>
    </source>
</evidence>
<dbReference type="SUPFAM" id="SSF75471">
    <property type="entry name" value="YhbY-like"/>
    <property type="match status" value="1"/>
</dbReference>
<dbReference type="Gene3D" id="3.30.110.60">
    <property type="entry name" value="YhbY-like"/>
    <property type="match status" value="1"/>
</dbReference>
<evidence type="ECO:0000313" key="8">
    <source>
        <dbReference type="EMBL" id="WVZ11914.1"/>
    </source>
</evidence>
<evidence type="ECO:0000256" key="5">
    <source>
        <dbReference type="ARBA" id="ARBA00023187"/>
    </source>
</evidence>
<dbReference type="GO" id="GO:0006397">
    <property type="term" value="P:mRNA processing"/>
    <property type="evidence" value="ECO:0007669"/>
    <property type="project" value="UniProtKB-KW"/>
</dbReference>
<dbReference type="GO" id="GO:0000373">
    <property type="term" value="P:Group II intron splicing"/>
    <property type="evidence" value="ECO:0007669"/>
    <property type="project" value="InterPro"/>
</dbReference>
<dbReference type="Proteomes" id="UP001374535">
    <property type="component" value="Chromosome 5"/>
</dbReference>
<dbReference type="AlphaFoldDB" id="A0AAQ3S1C4"/>
<name>A0AAQ3S1C4_VIGMU</name>
<evidence type="ECO:0000313" key="9">
    <source>
        <dbReference type="Proteomes" id="UP001374535"/>
    </source>
</evidence>
<dbReference type="EMBL" id="CP144696">
    <property type="protein sequence ID" value="WVZ11914.1"/>
    <property type="molecule type" value="Genomic_DNA"/>
</dbReference>
<dbReference type="PANTHER" id="PTHR46247">
    <property type="entry name" value="CRS2-ASSOCIATED FACTOR 1, CHLOROPLASTIC"/>
    <property type="match status" value="1"/>
</dbReference>
<dbReference type="InterPro" id="IPR044599">
    <property type="entry name" value="CAF1P_plant"/>
</dbReference>
<dbReference type="InterPro" id="IPR035920">
    <property type="entry name" value="YhbY-like_sf"/>
</dbReference>
<evidence type="ECO:0000256" key="4">
    <source>
        <dbReference type="ARBA" id="ARBA00022946"/>
    </source>
</evidence>
<keyword evidence="5" id="KW-0508">mRNA splicing</keyword>
<keyword evidence="2" id="KW-0677">Repeat</keyword>
<gene>
    <name evidence="8" type="ORF">V8G54_016444</name>
</gene>
<evidence type="ECO:0000256" key="6">
    <source>
        <dbReference type="ARBA" id="ARBA00023274"/>
    </source>
</evidence>
<dbReference type="PANTHER" id="PTHR46247:SF3">
    <property type="entry name" value="CRS2-ASSOCIATED FACTOR 2, CHLOROPLASTIC"/>
    <property type="match status" value="1"/>
</dbReference>
<evidence type="ECO:0000259" key="7">
    <source>
        <dbReference type="Pfam" id="PF01985"/>
    </source>
</evidence>
<dbReference type="InterPro" id="IPR001890">
    <property type="entry name" value="RNA-binding_CRM"/>
</dbReference>
<keyword evidence="1" id="KW-0507">mRNA processing</keyword>
<dbReference type="GO" id="GO:1990904">
    <property type="term" value="C:ribonucleoprotein complex"/>
    <property type="evidence" value="ECO:0007669"/>
    <property type="project" value="UniProtKB-KW"/>
</dbReference>
<accession>A0AAQ3S1C4</accession>
<keyword evidence="9" id="KW-1185">Reference proteome</keyword>